<organism evidence="3 4">
    <name type="scientific">Gigaspora margarita</name>
    <dbReference type="NCBI Taxonomy" id="4874"/>
    <lineage>
        <taxon>Eukaryota</taxon>
        <taxon>Fungi</taxon>
        <taxon>Fungi incertae sedis</taxon>
        <taxon>Mucoromycota</taxon>
        <taxon>Glomeromycotina</taxon>
        <taxon>Glomeromycetes</taxon>
        <taxon>Diversisporales</taxon>
        <taxon>Gigasporaceae</taxon>
        <taxon>Gigaspora</taxon>
    </lineage>
</organism>
<feature type="region of interest" description="Disordered" evidence="1">
    <location>
        <begin position="78"/>
        <end position="97"/>
    </location>
</feature>
<gene>
    <name evidence="3" type="ORF">F8M41_006147</name>
</gene>
<evidence type="ECO:0000313" key="4">
    <source>
        <dbReference type="Proteomes" id="UP000439903"/>
    </source>
</evidence>
<evidence type="ECO:0000256" key="1">
    <source>
        <dbReference type="SAM" id="MobiDB-lite"/>
    </source>
</evidence>
<dbReference type="AlphaFoldDB" id="A0A8H4EV54"/>
<feature type="transmembrane region" description="Helical" evidence="2">
    <location>
        <begin position="1061"/>
        <end position="1088"/>
    </location>
</feature>
<feature type="compositionally biased region" description="Basic and acidic residues" evidence="1">
    <location>
        <begin position="81"/>
        <end position="91"/>
    </location>
</feature>
<accession>A0A8H4EV54</accession>
<sequence length="1268" mass="150978">MSASISQNEDFIVEVTTEEKKKKSEEDEKNEPKKYLTISPEGDFLVVFVVKNLADLEFELQMYDINKTSDDAGESILEDNSEQKDDMKPESDPELGNDQELSYRKLFSISNTFKFTDTQLNLIKDKHENIFMWSVAVSDKSFSSSEFRLLAISFISLEDMKYYKENSNKMHPMEICNHGFTFVFIISYINSDYSIHDIDDKEIPIKYGGIVKLFSEKDYKNNQKVEKVEQMTDKNNQNADGYILILLTLSGIYKYLIKNKSIKNIQKFKYPRRIYNVFINYLNLFFGPFGYTLKLAYEIICDYIRLCLNKQYFLVDTIMESIEYMELYDLKTNQLINTFQRQISRKSIMVDIWPNFAISDNEKLLVYLSIKKIKIYSIECGLEIMEIDVENIDYNGMYRFVFFHNDEILLMYYKDEWSVCNIFGSLRDSVKLEKPEFIGELKMIEPSKSFMVVDNGDKIIIYDDLFVDKYLKYLKRNTEQDWKKLSKEDLNNNIQEPELDKYHNMFEPWHFIYDNLCAPQYWFYLDENKEKILLIGNHSIQVWYDRGPEKGPKKRSLEFIYVPLSQLPFPQKGILDIWEAKTIKVMDIKCCIGKFNLNIQIEDIEGSLQIKQIKMEDEDDIINVVKYACYALKYFSVYKIIEQIFNEEVKLKFYDTIEETRKIILRFIRLYPITWRLLDFRFDLMSVIIEAGDHELLNDILSFRESIHIPQYFSWSGEGGISTIRKAFSDRTMLACFLEYYSNNAVNNIEWMNTVVDIIPELYEYNKENNGKEKVESYIYYAHKLFYNPCFYNKQLDLLSFEFLEISPRSSDLLKVFIPITQLIPQDSELDLQEINKYENIDIRMVPLVAFATNKIIPDIRERKFTDFLKLLISPSRYSSLKEEDYSPFIRIIIKGERDMIYENPSMGAVMNWMWHCSKFYWPRTLYIYALYFLTYSIISWAYLSHIQISETYQHILIITTIILFYYLSYYHIVVEIKQFYRKGRQYYLDLFNWVDLLSLIIPIFILSYVLICYYTFDGGFKNAESNQILTFIMFLSILVLWYEFILLLRIYEGFAHNLNILLNIIISIRQFLLFFILVVIAMGHALFTLLGHPSYIGLNQSSTTYDPFSNLLDSIFAVYDWSSISFDIWNFWQLTIISIVGSFMFVMILQNVIISFMSDAFSDAVKDSKRGVYRFQIDYIHEFALLEKSVEFNKLDSKFKDKIRAKYICFQDDPQITNSWKETSEKMKSKPYPKIKVLNKSGFESWLIEDCKFIWEKDEKDIEYWFL</sequence>
<keyword evidence="2" id="KW-0812">Transmembrane</keyword>
<feature type="transmembrane region" description="Helical" evidence="2">
    <location>
        <begin position="241"/>
        <end position="257"/>
    </location>
</feature>
<feature type="transmembrane region" description="Helical" evidence="2">
    <location>
        <begin position="994"/>
        <end position="1017"/>
    </location>
</feature>
<name>A0A8H4EV54_GIGMA</name>
<evidence type="ECO:0000313" key="3">
    <source>
        <dbReference type="EMBL" id="KAF0559394.1"/>
    </source>
</evidence>
<feature type="compositionally biased region" description="Basic and acidic residues" evidence="1">
    <location>
        <begin position="17"/>
        <end position="34"/>
    </location>
</feature>
<feature type="transmembrane region" description="Helical" evidence="2">
    <location>
        <begin position="926"/>
        <end position="944"/>
    </location>
</feature>
<dbReference type="OrthoDB" id="2434827at2759"/>
<feature type="transmembrane region" description="Helical" evidence="2">
    <location>
        <begin position="1132"/>
        <end position="1150"/>
    </location>
</feature>
<protein>
    <submittedName>
        <fullName evidence="3">Transient receptor potential channel pyrexia-like</fullName>
    </submittedName>
</protein>
<proteinExistence type="predicted"/>
<keyword evidence="4" id="KW-1185">Reference proteome</keyword>
<comment type="caution">
    <text evidence="3">The sequence shown here is derived from an EMBL/GenBank/DDBJ whole genome shotgun (WGS) entry which is preliminary data.</text>
</comment>
<keyword evidence="2" id="KW-0472">Membrane</keyword>
<keyword evidence="3" id="KW-0675">Receptor</keyword>
<keyword evidence="2" id="KW-1133">Transmembrane helix</keyword>
<dbReference type="Proteomes" id="UP000439903">
    <property type="component" value="Unassembled WGS sequence"/>
</dbReference>
<feature type="transmembrane region" description="Helical" evidence="2">
    <location>
        <begin position="956"/>
        <end position="973"/>
    </location>
</feature>
<reference evidence="3 4" key="1">
    <citation type="journal article" date="2019" name="Environ. Microbiol.">
        <title>At the nexus of three kingdoms: the genome of the mycorrhizal fungus Gigaspora margarita provides insights into plant, endobacterial and fungal interactions.</title>
        <authorList>
            <person name="Venice F."/>
            <person name="Ghignone S."/>
            <person name="Salvioli di Fossalunga A."/>
            <person name="Amselem J."/>
            <person name="Novero M."/>
            <person name="Xianan X."/>
            <person name="Sedzielewska Toro K."/>
            <person name="Morin E."/>
            <person name="Lipzen A."/>
            <person name="Grigoriev I.V."/>
            <person name="Henrissat B."/>
            <person name="Martin F.M."/>
            <person name="Bonfante P."/>
        </authorList>
    </citation>
    <scope>NUCLEOTIDE SEQUENCE [LARGE SCALE GENOMIC DNA]</scope>
    <source>
        <strain evidence="3 4">BEG34</strain>
    </source>
</reference>
<feature type="region of interest" description="Disordered" evidence="1">
    <location>
        <begin position="1"/>
        <end position="34"/>
    </location>
</feature>
<evidence type="ECO:0000256" key="2">
    <source>
        <dbReference type="SAM" id="Phobius"/>
    </source>
</evidence>
<dbReference type="EMBL" id="WTPW01000017">
    <property type="protein sequence ID" value="KAF0559394.1"/>
    <property type="molecule type" value="Genomic_DNA"/>
</dbReference>
<feature type="transmembrane region" description="Helical" evidence="2">
    <location>
        <begin position="1029"/>
        <end position="1049"/>
    </location>
</feature>